<proteinExistence type="predicted"/>
<dbReference type="OrthoDB" id="2081202at2"/>
<evidence type="ECO:0000313" key="2">
    <source>
        <dbReference type="Proteomes" id="UP000054874"/>
    </source>
</evidence>
<gene>
    <name evidence="1" type="ORF">ASU35_13625</name>
</gene>
<dbReference type="Pfam" id="PF18928">
    <property type="entry name" value="DUF5677"/>
    <property type="match status" value="1"/>
</dbReference>
<accession>A0A0V8QCB7</accession>
<protein>
    <submittedName>
        <fullName evidence="1">Uncharacterized protein</fullName>
    </submittedName>
</protein>
<keyword evidence="2" id="KW-1185">Reference proteome</keyword>
<dbReference type="EMBL" id="LNAM01000180">
    <property type="protein sequence ID" value="KSV58224.1"/>
    <property type="molecule type" value="Genomic_DNA"/>
</dbReference>
<organism evidence="1 2">
    <name type="scientific">Acetivibrio ethanolgignens</name>
    <dbReference type="NCBI Taxonomy" id="290052"/>
    <lineage>
        <taxon>Bacteria</taxon>
        <taxon>Bacillati</taxon>
        <taxon>Bacillota</taxon>
        <taxon>Clostridia</taxon>
        <taxon>Eubacteriales</taxon>
        <taxon>Oscillospiraceae</taxon>
        <taxon>Acetivibrio</taxon>
    </lineage>
</organism>
<dbReference type="InterPro" id="IPR043733">
    <property type="entry name" value="DUF5677"/>
</dbReference>
<dbReference type="STRING" id="290052.ASU35_13625"/>
<dbReference type="RefSeq" id="WP_058353533.1">
    <property type="nucleotide sequence ID" value="NZ_CABMMD010000180.1"/>
</dbReference>
<evidence type="ECO:0000313" key="1">
    <source>
        <dbReference type="EMBL" id="KSV58224.1"/>
    </source>
</evidence>
<name>A0A0V8QCB7_9FIRM</name>
<reference evidence="1 2" key="1">
    <citation type="submission" date="2015-11" db="EMBL/GenBank/DDBJ databases">
        <title>Butyribacter intestini gen. nov., sp. nov., a butyric acid-producing bacterium of the family Lachnospiraceae isolated from the human faeces.</title>
        <authorList>
            <person name="Zou Y."/>
            <person name="Xue W."/>
            <person name="Luo G."/>
            <person name="Lv M."/>
        </authorList>
    </citation>
    <scope>NUCLEOTIDE SEQUENCE [LARGE SCALE GENOMIC DNA]</scope>
    <source>
        <strain evidence="1 2">ACET-33324</strain>
    </source>
</reference>
<dbReference type="AlphaFoldDB" id="A0A0V8QCB7"/>
<sequence length="326" mass="38187">MQNSYLKVFDNMFFNIEECDEIKEIIEQASYVLDLVITKFGEVENEMTMGTSRIDDFVDTVIILFVRKIMEQLDSINVLYSASLFEPAQIILRSLIENIAGLEFILKDHTEKRAAAYYLEHHYQELDMSKNYFNSDSEYGKMIIEQKGKEEFDKDCEKLEKKRMALERLIKSKKIFQETDIARKQKIAKKAKQSRNKHKVYIQWYEVCSNITSFYGLMKEIGYEKYYESIYGGLSFESHGLNATMGMSVDKDGFLLKKIRNPEGGGTTFDLACVFSVGVLHKIYQYLGDGKSEIEEFEIFFREYVNKRDIACQNLDKIRIIARYEL</sequence>
<comment type="caution">
    <text evidence="1">The sequence shown here is derived from an EMBL/GenBank/DDBJ whole genome shotgun (WGS) entry which is preliminary data.</text>
</comment>
<dbReference type="Proteomes" id="UP000054874">
    <property type="component" value="Unassembled WGS sequence"/>
</dbReference>